<gene>
    <name evidence="5" type="ORF">TQ33_1672</name>
</gene>
<evidence type="ECO:0000259" key="3">
    <source>
        <dbReference type="Pfam" id="PF00326"/>
    </source>
</evidence>
<feature type="domain" description="Dipeptidylpeptidase IV N-terminal" evidence="4">
    <location>
        <begin position="137"/>
        <end position="468"/>
    </location>
</feature>
<dbReference type="PATRIC" id="fig|914150.5.peg.1693"/>
<dbReference type="InterPro" id="IPR050278">
    <property type="entry name" value="Serine_Prot_S9B/DPPIV"/>
</dbReference>
<dbReference type="EMBL" id="CP010975">
    <property type="protein sequence ID" value="AKE52614.1"/>
    <property type="molecule type" value="Genomic_DNA"/>
</dbReference>
<proteinExistence type="predicted"/>
<dbReference type="AlphaFoldDB" id="A0A0F6TRB2"/>
<dbReference type="Gene3D" id="3.40.50.1820">
    <property type="entry name" value="alpha/beta hydrolase"/>
    <property type="match status" value="1"/>
</dbReference>
<dbReference type="PANTHER" id="PTHR11731:SF193">
    <property type="entry name" value="DIPEPTIDYL PEPTIDASE 9"/>
    <property type="match status" value="1"/>
</dbReference>
<evidence type="ECO:0000313" key="6">
    <source>
        <dbReference type="Proteomes" id="UP000034071"/>
    </source>
</evidence>
<dbReference type="GO" id="GO:0008236">
    <property type="term" value="F:serine-type peptidase activity"/>
    <property type="evidence" value="ECO:0007669"/>
    <property type="project" value="InterPro"/>
</dbReference>
<dbReference type="KEGG" id="kge:TQ33_1672"/>
<keyword evidence="1" id="KW-0325">Glycoprotein</keyword>
<feature type="domain" description="Peptidase S9 prolyl oligopeptidase catalytic" evidence="3">
    <location>
        <begin position="561"/>
        <end position="756"/>
    </location>
</feature>
<dbReference type="SUPFAM" id="SSF82171">
    <property type="entry name" value="DPP6 N-terminal domain-like"/>
    <property type="match status" value="1"/>
</dbReference>
<evidence type="ECO:0000256" key="1">
    <source>
        <dbReference type="ARBA" id="ARBA00023180"/>
    </source>
</evidence>
<accession>A0A0F6TRB2</accession>
<dbReference type="PANTHER" id="PTHR11731">
    <property type="entry name" value="PROTEASE FAMILY S9B,C DIPEPTIDYL-PEPTIDASE IV-RELATED"/>
    <property type="match status" value="1"/>
</dbReference>
<organism evidence="5 6">
    <name type="scientific">Kangiella geojedonensis</name>
    <dbReference type="NCBI Taxonomy" id="914150"/>
    <lineage>
        <taxon>Bacteria</taxon>
        <taxon>Pseudomonadati</taxon>
        <taxon>Pseudomonadota</taxon>
        <taxon>Gammaproteobacteria</taxon>
        <taxon>Kangiellales</taxon>
        <taxon>Kangiellaceae</taxon>
        <taxon>Kangiella</taxon>
    </lineage>
</organism>
<dbReference type="Pfam" id="PF00930">
    <property type="entry name" value="DPPIV_N"/>
    <property type="match status" value="1"/>
</dbReference>
<dbReference type="InterPro" id="IPR029058">
    <property type="entry name" value="AB_hydrolase_fold"/>
</dbReference>
<evidence type="ECO:0000256" key="2">
    <source>
        <dbReference type="SAM" id="SignalP"/>
    </source>
</evidence>
<keyword evidence="2" id="KW-0732">Signal</keyword>
<dbReference type="GO" id="GO:0008239">
    <property type="term" value="F:dipeptidyl-peptidase activity"/>
    <property type="evidence" value="ECO:0007669"/>
    <property type="project" value="TreeGrafter"/>
</dbReference>
<protein>
    <submittedName>
        <fullName evidence="5">Peptidase S9</fullName>
    </submittedName>
</protein>
<name>A0A0F6TRB2_9GAMM</name>
<reference evidence="5 6" key="1">
    <citation type="submission" date="2015-02" db="EMBL/GenBank/DDBJ databases">
        <title>Complete genome sequence of Kangiella geojedonensis strain YCS-5T.</title>
        <authorList>
            <person name="Kim K.M."/>
        </authorList>
    </citation>
    <scope>NUCLEOTIDE SEQUENCE [LARGE SCALE GENOMIC DNA]</scope>
    <source>
        <strain evidence="5 6">YCS-5</strain>
    </source>
</reference>
<keyword evidence="6" id="KW-1185">Reference proteome</keyword>
<dbReference type="HOGENOM" id="CLU_006105_2_1_6"/>
<feature type="signal peptide" evidence="2">
    <location>
        <begin position="1"/>
        <end position="26"/>
    </location>
</feature>
<feature type="chain" id="PRO_5002510376" evidence="2">
    <location>
        <begin position="27"/>
        <end position="756"/>
    </location>
</feature>
<dbReference type="SUPFAM" id="SSF53474">
    <property type="entry name" value="alpha/beta-Hydrolases"/>
    <property type="match status" value="1"/>
</dbReference>
<dbReference type="Proteomes" id="UP000034071">
    <property type="component" value="Chromosome"/>
</dbReference>
<dbReference type="Pfam" id="PF00326">
    <property type="entry name" value="Peptidase_S9"/>
    <property type="match status" value="1"/>
</dbReference>
<dbReference type="GO" id="GO:0006508">
    <property type="term" value="P:proteolysis"/>
    <property type="evidence" value="ECO:0007669"/>
    <property type="project" value="InterPro"/>
</dbReference>
<dbReference type="InterPro" id="IPR001375">
    <property type="entry name" value="Peptidase_S9_cat"/>
</dbReference>
<dbReference type="STRING" id="914150.TQ33_1672"/>
<sequence length="756" mass="86697">MSYVKSLLACAAVGLAGASMMNSVKADDRSADKLTVERIYADPSLTGPAPRSVKLSPDGKRVTFLKGKEDEQERLDLWEYNLADQQSRMLVDSADLMPGEENLSAEEKARRERMRLFAKGIISYYWGDDGETLLFPLGGDIFVYDLNKSGSDATKQLTKTDAYETDVKLSPDGKSVSFIRDQDIFMIDIETGEERQLTMDGEGPIKNGMAEFVAQEEMGRLTGYWWSPNSKKIAYLKVDETPVNIEKRYEINAEDFEVFEQRYPSTGNDNVLIKLGVLDLESGKTTWVDTSPQEIGGETDIYIPRVKWLRDSNRVSFQWQSRDQQTLKLMFADAETGKSHEVLTETSDTWINLTKDLYFLKRHNAFVWSSERSGYRHLYLYDLKGNLINQLTEGDWVVDNLYGVDEEKGLVYFDANKETPLEQHLYSVPMNGEGEIKKITDQAGVHSVSFSKNMSLFVDYFSSVEQPPQVSLRTADGELVTWLEENKLDSDHPYFKYYQQAPKPEFGTIEAEDGQLMHYRLYKPTNMEEGKKYPVVVDVYGGPHAQRVTNTWGARNTYWHHMMANRGFVIFSLDNRGSWNRGKKFEDPIYRKLGDVEVVDQVKGVDFLKTLDFVDPERIGMFGWSYGGYMTIMSMFKEPDVFKVGVSVAPVTDWYLYDTHYTERYLGHPENNQEGYEQSNVFPYLDGLKGDLMIIHGMADDNVLFTNSTKLFKALQDANKSFDMMNYPGSKHSIWGQKTRTHVFNTITDYFEQHLK</sequence>
<evidence type="ECO:0000313" key="5">
    <source>
        <dbReference type="EMBL" id="AKE52614.1"/>
    </source>
</evidence>
<evidence type="ECO:0000259" key="4">
    <source>
        <dbReference type="Pfam" id="PF00930"/>
    </source>
</evidence>
<dbReference type="OrthoDB" id="1094230at2"/>
<dbReference type="FunFam" id="3.40.50.1820:FF:000003">
    <property type="entry name" value="Dipeptidyl peptidase 4"/>
    <property type="match status" value="1"/>
</dbReference>
<dbReference type="InterPro" id="IPR002469">
    <property type="entry name" value="Peptidase_S9B_N"/>
</dbReference>
<dbReference type="Gene3D" id="2.140.10.30">
    <property type="entry name" value="Dipeptidylpeptidase IV, N-terminal domain"/>
    <property type="match status" value="1"/>
</dbReference>